<dbReference type="Proteomes" id="UP000005953">
    <property type="component" value="Unassembled WGS sequence"/>
</dbReference>
<evidence type="ECO:0000313" key="2">
    <source>
        <dbReference type="Proteomes" id="UP000005953"/>
    </source>
</evidence>
<gene>
    <name evidence="1" type="ORF">MED297_01665</name>
</gene>
<comment type="caution">
    <text evidence="1">The sequence shown here is derived from an EMBL/GenBank/DDBJ whole genome shotgun (WGS) entry which is preliminary data.</text>
</comment>
<dbReference type="EMBL" id="AAOE01000004">
    <property type="protein sequence ID" value="EAR10488.1"/>
    <property type="molecule type" value="Genomic_DNA"/>
</dbReference>
<reference evidence="1 2" key="1">
    <citation type="submission" date="2006-02" db="EMBL/GenBank/DDBJ databases">
        <authorList>
            <person name="Pinhassi J."/>
            <person name="Pedros-Alio C."/>
            <person name="Ferriera S."/>
            <person name="Johnson J."/>
            <person name="Kravitz S."/>
            <person name="Halpern A."/>
            <person name="Remington K."/>
            <person name="Beeson K."/>
            <person name="Tran B."/>
            <person name="Rogers Y.-H."/>
            <person name="Friedman R."/>
            <person name="Venter J.C."/>
        </authorList>
    </citation>
    <scope>NUCLEOTIDE SEQUENCE [LARGE SCALE GENOMIC DNA]</scope>
    <source>
        <strain evidence="1 2">MED297</strain>
    </source>
</reference>
<dbReference type="AlphaFoldDB" id="A4BC03"/>
<name>A4BC03_9GAMM</name>
<sequence length="104" mass="11632">MLTSEPSPHQGHTSNLLFMRRRQAADLLLALADGPSHSLPERNLLLDALYQLPTGCFIADDWTVILTRVTRLLLLQEDKNGAGMPTHLSRLLAKVNQRLAVRTH</sequence>
<organism evidence="1 2">
    <name type="scientific">Reinekea blandensis MED297</name>
    <dbReference type="NCBI Taxonomy" id="314283"/>
    <lineage>
        <taxon>Bacteria</taxon>
        <taxon>Pseudomonadati</taxon>
        <taxon>Pseudomonadota</taxon>
        <taxon>Gammaproteobacteria</taxon>
        <taxon>Oceanospirillales</taxon>
        <taxon>Saccharospirillaceae</taxon>
        <taxon>Reinekea</taxon>
    </lineage>
</organism>
<keyword evidence="2" id="KW-1185">Reference proteome</keyword>
<accession>A4BC03</accession>
<dbReference type="RefSeq" id="WP_008046795.1">
    <property type="nucleotide sequence ID" value="NZ_CH724153.1"/>
</dbReference>
<proteinExistence type="predicted"/>
<dbReference type="HOGENOM" id="CLU_2247881_0_0_6"/>
<protein>
    <submittedName>
        <fullName evidence="1">Uncharacterized protein</fullName>
    </submittedName>
</protein>
<evidence type="ECO:0000313" key="1">
    <source>
        <dbReference type="EMBL" id="EAR10488.1"/>
    </source>
</evidence>